<accession>A0A1H3M0G8</accession>
<organism evidence="4 5">
    <name type="scientific">Proteiniborus ethanoligenes</name>
    <dbReference type="NCBI Taxonomy" id="415015"/>
    <lineage>
        <taxon>Bacteria</taxon>
        <taxon>Bacillati</taxon>
        <taxon>Bacillota</taxon>
        <taxon>Clostridia</taxon>
        <taxon>Eubacteriales</taxon>
        <taxon>Proteiniborus</taxon>
    </lineage>
</organism>
<dbReference type="InterPro" id="IPR025748">
    <property type="entry name" value="PrcB_C_dom"/>
</dbReference>
<dbReference type="Pfam" id="PF14343">
    <property type="entry name" value="PrcB_C"/>
    <property type="match status" value="1"/>
</dbReference>
<dbReference type="STRING" id="415015.SAMN05660462_00670"/>
<proteinExistence type="predicted"/>
<protein>
    <submittedName>
        <fullName evidence="4">S-layer homology domain-containing protein</fullName>
    </submittedName>
</protein>
<evidence type="ECO:0000259" key="3">
    <source>
        <dbReference type="PROSITE" id="PS51272"/>
    </source>
</evidence>
<evidence type="ECO:0000256" key="2">
    <source>
        <dbReference type="SAM" id="SignalP"/>
    </source>
</evidence>
<keyword evidence="5" id="KW-1185">Reference proteome</keyword>
<dbReference type="Pfam" id="PF00395">
    <property type="entry name" value="SLH"/>
    <property type="match status" value="1"/>
</dbReference>
<feature type="chain" id="PRO_5011461995" evidence="2">
    <location>
        <begin position="25"/>
        <end position="300"/>
    </location>
</feature>
<evidence type="ECO:0000313" key="5">
    <source>
        <dbReference type="Proteomes" id="UP000198625"/>
    </source>
</evidence>
<feature type="domain" description="SLH" evidence="3">
    <location>
        <begin position="144"/>
        <end position="207"/>
    </location>
</feature>
<dbReference type="Proteomes" id="UP000198625">
    <property type="component" value="Unassembled WGS sequence"/>
</dbReference>
<dbReference type="PROSITE" id="PS51272">
    <property type="entry name" value="SLH"/>
    <property type="match status" value="1"/>
</dbReference>
<name>A0A1H3M0G8_9FIRM</name>
<gene>
    <name evidence="4" type="ORF">SAMN05660462_00670</name>
</gene>
<sequence>MKRRKSLWIILSIALFLSTVTAFADIKVDLKGHWVERVIDKSIVEAHFKYLIKDSTISFNPDFKIDKKNFMLSLYTMISTDKDSSTEKLNDKAHTEKVGKYLITKKILEGDSSLEGKLTRKEAVKYMIKTLELSKEIQLTDTNYTPYKDILGLDDTYKRYILKANMIGLIKGYGDSSFRPEEDISISETIVLLQELKKQIEESTSIPYKIVEEKTQKDTISTKEKGDKVLVTISKEFPTSGYNMGIKRVEKYAEGKYRVHLDIKAPEPNRVVLQVITQIRATIEIDKKSLDKKYTFEIAQ</sequence>
<dbReference type="OrthoDB" id="1949930at2"/>
<dbReference type="AlphaFoldDB" id="A0A1H3M0G8"/>
<reference evidence="4 5" key="1">
    <citation type="submission" date="2016-10" db="EMBL/GenBank/DDBJ databases">
        <authorList>
            <person name="de Groot N.N."/>
        </authorList>
    </citation>
    <scope>NUCLEOTIDE SEQUENCE [LARGE SCALE GENOMIC DNA]</scope>
    <source>
        <strain evidence="4 5">DSM 21650</strain>
    </source>
</reference>
<keyword evidence="1" id="KW-0677">Repeat</keyword>
<evidence type="ECO:0000256" key="1">
    <source>
        <dbReference type="ARBA" id="ARBA00022737"/>
    </source>
</evidence>
<dbReference type="InterPro" id="IPR001119">
    <property type="entry name" value="SLH_dom"/>
</dbReference>
<dbReference type="EMBL" id="FNQE01000005">
    <property type="protein sequence ID" value="SDY69749.1"/>
    <property type="molecule type" value="Genomic_DNA"/>
</dbReference>
<feature type="signal peptide" evidence="2">
    <location>
        <begin position="1"/>
        <end position="24"/>
    </location>
</feature>
<keyword evidence="2" id="KW-0732">Signal</keyword>
<evidence type="ECO:0000313" key="4">
    <source>
        <dbReference type="EMBL" id="SDY69749.1"/>
    </source>
</evidence>
<dbReference type="RefSeq" id="WP_091727210.1">
    <property type="nucleotide sequence ID" value="NZ_FNQE01000005.1"/>
</dbReference>